<sequence>MGNNGVLGTAMDFAFGKSPKINAPEKRNYLTEMQGALNAQGGIQDQLLGLEGQYTPRYQALQQAGISGGMQSLGNLYGQAGGISAGLQSDYLGMQAPIYGQVGQAAMGAYQQSLDPATRGLYSSMMSSAQDDLNAGRGMTPQMQQMAQQTARQASAARGLSGNQAVAQEIMNSYQMQNSREDRARQFAGTMLGQGVSQTNSAMNMYGQPLMSQMANFSPTALIAGGQSMYGGLGAKLFQPESQYNAGIQGFNISNDMQTQLANAQIKASHQAAQMKLVGDAISGAKSSFGTT</sequence>
<evidence type="ECO:0000313" key="1">
    <source>
        <dbReference type="EMBL" id="CAB4186639.1"/>
    </source>
</evidence>
<organism evidence="1">
    <name type="scientific">uncultured Caudovirales phage</name>
    <dbReference type="NCBI Taxonomy" id="2100421"/>
    <lineage>
        <taxon>Viruses</taxon>
        <taxon>Duplodnaviria</taxon>
        <taxon>Heunggongvirae</taxon>
        <taxon>Uroviricota</taxon>
        <taxon>Caudoviricetes</taxon>
        <taxon>Peduoviridae</taxon>
        <taxon>Maltschvirus</taxon>
        <taxon>Maltschvirus maltsch</taxon>
    </lineage>
</organism>
<reference evidence="1" key="1">
    <citation type="submission" date="2020-05" db="EMBL/GenBank/DDBJ databases">
        <authorList>
            <person name="Chiriac C."/>
            <person name="Salcher M."/>
            <person name="Ghai R."/>
            <person name="Kavagutti S V."/>
        </authorList>
    </citation>
    <scope>NUCLEOTIDE SEQUENCE</scope>
</reference>
<accession>A0A6J5QPM2</accession>
<name>A0A6J5QPM2_9CAUD</name>
<dbReference type="EMBL" id="LR797097">
    <property type="protein sequence ID" value="CAB4186639.1"/>
    <property type="molecule type" value="Genomic_DNA"/>
</dbReference>
<gene>
    <name evidence="1" type="ORF">UFOVP1151_30</name>
</gene>
<proteinExistence type="predicted"/>
<protein>
    <submittedName>
        <fullName evidence="1">Uncharacterized protein</fullName>
    </submittedName>
</protein>